<evidence type="ECO:0000313" key="11">
    <source>
        <dbReference type="Proteomes" id="UP000386847"/>
    </source>
</evidence>
<dbReference type="KEGG" id="rain:Rai3103_09335"/>
<accession>A0A5Q2FGM4</accession>
<keyword evidence="5 9" id="KW-0812">Transmembrane</keyword>
<evidence type="ECO:0000256" key="9">
    <source>
        <dbReference type="SAM" id="Phobius"/>
    </source>
</evidence>
<keyword evidence="6 9" id="KW-1133">Transmembrane helix</keyword>
<evidence type="ECO:0000256" key="8">
    <source>
        <dbReference type="SAM" id="MobiDB-lite"/>
    </source>
</evidence>
<gene>
    <name evidence="10" type="ORF">Rai3103_09335</name>
</gene>
<name>A0A5Q2FGM4_9ACTN</name>
<dbReference type="GO" id="GO:0005886">
    <property type="term" value="C:plasma membrane"/>
    <property type="evidence" value="ECO:0007669"/>
    <property type="project" value="UniProtKB-SubCell"/>
</dbReference>
<feature type="region of interest" description="Disordered" evidence="8">
    <location>
        <begin position="362"/>
        <end position="391"/>
    </location>
</feature>
<evidence type="ECO:0000256" key="7">
    <source>
        <dbReference type="ARBA" id="ARBA00023136"/>
    </source>
</evidence>
<dbReference type="PANTHER" id="PTHR21716">
    <property type="entry name" value="TRANSMEMBRANE PROTEIN"/>
    <property type="match status" value="1"/>
</dbReference>
<proteinExistence type="inferred from homology"/>
<evidence type="ECO:0000313" key="10">
    <source>
        <dbReference type="EMBL" id="QGF23845.1"/>
    </source>
</evidence>
<organism evidence="10 11">
    <name type="scientific">Raineyella fluvialis</name>
    <dbReference type="NCBI Taxonomy" id="2662261"/>
    <lineage>
        <taxon>Bacteria</taxon>
        <taxon>Bacillati</taxon>
        <taxon>Actinomycetota</taxon>
        <taxon>Actinomycetes</taxon>
        <taxon>Propionibacteriales</taxon>
        <taxon>Propionibacteriaceae</taxon>
        <taxon>Raineyella</taxon>
    </lineage>
</organism>
<feature type="transmembrane region" description="Helical" evidence="9">
    <location>
        <begin position="222"/>
        <end position="245"/>
    </location>
</feature>
<feature type="transmembrane region" description="Helical" evidence="9">
    <location>
        <begin position="84"/>
        <end position="107"/>
    </location>
</feature>
<comment type="subcellular location">
    <subcellularLocation>
        <location evidence="1">Cell membrane</location>
        <topology evidence="1">Multi-pass membrane protein</topology>
    </subcellularLocation>
</comment>
<dbReference type="PANTHER" id="PTHR21716:SF53">
    <property type="entry name" value="PERMEASE PERM-RELATED"/>
    <property type="match status" value="1"/>
</dbReference>
<dbReference type="InterPro" id="IPR002549">
    <property type="entry name" value="AI-2E-like"/>
</dbReference>
<reference evidence="10 11" key="1">
    <citation type="submission" date="2019-10" db="EMBL/GenBank/DDBJ databases">
        <title>Genomic analysis of Raineyella sp. CBA3103.</title>
        <authorList>
            <person name="Roh S.W."/>
        </authorList>
    </citation>
    <scope>NUCLEOTIDE SEQUENCE [LARGE SCALE GENOMIC DNA]</scope>
    <source>
        <strain evidence="10 11">CBA3103</strain>
    </source>
</reference>
<evidence type="ECO:0000256" key="1">
    <source>
        <dbReference type="ARBA" id="ARBA00004651"/>
    </source>
</evidence>
<evidence type="ECO:0000256" key="5">
    <source>
        <dbReference type="ARBA" id="ARBA00022692"/>
    </source>
</evidence>
<dbReference type="RefSeq" id="WP_153572375.1">
    <property type="nucleotide sequence ID" value="NZ_CP045725.1"/>
</dbReference>
<feature type="transmembrane region" description="Helical" evidence="9">
    <location>
        <begin position="169"/>
        <end position="188"/>
    </location>
</feature>
<dbReference type="GO" id="GO:0055085">
    <property type="term" value="P:transmembrane transport"/>
    <property type="evidence" value="ECO:0007669"/>
    <property type="project" value="TreeGrafter"/>
</dbReference>
<evidence type="ECO:0000256" key="4">
    <source>
        <dbReference type="ARBA" id="ARBA00022475"/>
    </source>
</evidence>
<protein>
    <submittedName>
        <fullName evidence="10">AI-2E family transporter</fullName>
    </submittedName>
</protein>
<feature type="transmembrane region" description="Helical" evidence="9">
    <location>
        <begin position="251"/>
        <end position="277"/>
    </location>
</feature>
<evidence type="ECO:0000256" key="6">
    <source>
        <dbReference type="ARBA" id="ARBA00022989"/>
    </source>
</evidence>
<sequence>MSTSTPEPTSASIDEAIPRGLRIAAAWGWRLIVLVAVGYGVSWVFEQIPILVTATMVALLLAVLLGPMVTWLHRRVRLHRGVAAVISVLLTAAVAGGLLAIVGHRIASGVTHSHLDFSGSLLQFQTWLSSGPLHLRPGQIARVFTEVQTWVSQHTTNLTQGAFRVGSSAVDSVVGTFLCLITTIMFLADGRRIWIFLIGGFPIESRVRIDAAFRSGWRSLSAYIHTQLLVAALDALLVGTGAAILGSPFAMAMAILVFVTAFVPVIGVVFGGAVAILTILVFQGWVPALVMLAIVTGVQQLESHILQPFLMGRAVALHPLAVIFAVTAGTMMFGAVGALFAVPTLAMANAGIRTYARTSARRPMPLPLHGKGPDDHGPGQPHPPAGDAPTA</sequence>
<comment type="similarity">
    <text evidence="2">Belongs to the autoinducer-2 exporter (AI-2E) (TC 2.A.86) family.</text>
</comment>
<dbReference type="Pfam" id="PF01594">
    <property type="entry name" value="AI-2E_transport"/>
    <property type="match status" value="1"/>
</dbReference>
<feature type="transmembrane region" description="Helical" evidence="9">
    <location>
        <begin position="27"/>
        <end position="45"/>
    </location>
</feature>
<keyword evidence="3" id="KW-0813">Transport</keyword>
<keyword evidence="7 9" id="KW-0472">Membrane</keyword>
<evidence type="ECO:0000256" key="3">
    <source>
        <dbReference type="ARBA" id="ARBA00022448"/>
    </source>
</evidence>
<feature type="transmembrane region" description="Helical" evidence="9">
    <location>
        <begin position="321"/>
        <end position="352"/>
    </location>
</feature>
<dbReference type="EMBL" id="CP045725">
    <property type="protein sequence ID" value="QGF23845.1"/>
    <property type="molecule type" value="Genomic_DNA"/>
</dbReference>
<feature type="transmembrane region" description="Helical" evidence="9">
    <location>
        <begin position="284"/>
        <end position="301"/>
    </location>
</feature>
<evidence type="ECO:0000256" key="2">
    <source>
        <dbReference type="ARBA" id="ARBA00009773"/>
    </source>
</evidence>
<dbReference type="Proteomes" id="UP000386847">
    <property type="component" value="Chromosome"/>
</dbReference>
<feature type="transmembrane region" description="Helical" evidence="9">
    <location>
        <begin position="51"/>
        <end position="72"/>
    </location>
</feature>
<keyword evidence="4" id="KW-1003">Cell membrane</keyword>
<feature type="compositionally biased region" description="Pro residues" evidence="8">
    <location>
        <begin position="380"/>
        <end position="391"/>
    </location>
</feature>
<keyword evidence="11" id="KW-1185">Reference proteome</keyword>
<dbReference type="AlphaFoldDB" id="A0A5Q2FGM4"/>